<gene>
    <name evidence="1" type="ORF">GECvBN5_gp179</name>
</gene>
<evidence type="ECO:0000313" key="2">
    <source>
        <dbReference type="Proteomes" id="UP000594606"/>
    </source>
</evidence>
<proteinExistence type="predicted"/>
<reference evidence="1 2" key="1">
    <citation type="submission" date="2020-09" db="EMBL/GenBank/DDBJ databases">
        <authorList>
            <person name="Makalatia K."/>
            <person name="Wagemans J."/>
        </authorList>
    </citation>
    <scope>NUCLEOTIDE SEQUENCE [LARGE SCALE GENOMIC DNA]</scope>
</reference>
<accession>A0A7S9SRT3</accession>
<keyword evidence="2" id="KW-1185">Reference proteome</keyword>
<sequence>MSWDSFRTYCSKRFTPFSIIMPIHALSEIER</sequence>
<dbReference type="Proteomes" id="UP000594606">
    <property type="component" value="Segment"/>
</dbReference>
<name>A0A7S9SRT3_9CAUD</name>
<organism evidence="1 2">
    <name type="scientific">Salmonella phage GEC_vB_N5</name>
    <dbReference type="NCBI Taxonomy" id="2777378"/>
    <lineage>
        <taxon>Viruses</taxon>
        <taxon>Duplodnaviria</taxon>
        <taxon>Heunggongvirae</taxon>
        <taxon>Uroviricota</taxon>
        <taxon>Caudoviricetes</taxon>
        <taxon>Demerecviridae</taxon>
        <taxon>Markadamsvirinae</taxon>
        <taxon>Tequintavirus</taxon>
        <taxon>Tequintavirus N5</taxon>
    </lineage>
</organism>
<evidence type="ECO:0000313" key="1">
    <source>
        <dbReference type="EMBL" id="QPI15195.1"/>
    </source>
</evidence>
<dbReference type="EMBL" id="MW006479">
    <property type="protein sequence ID" value="QPI15195.1"/>
    <property type="molecule type" value="Genomic_DNA"/>
</dbReference>
<protein>
    <submittedName>
        <fullName evidence="1">Uncharacterized protein</fullName>
    </submittedName>
</protein>